<proteinExistence type="predicted"/>
<evidence type="ECO:0000313" key="2">
    <source>
        <dbReference type="Proteomes" id="UP000824533"/>
    </source>
</evidence>
<organism evidence="1 2">
    <name type="scientific">Dendrolimus kikuchii</name>
    <dbReference type="NCBI Taxonomy" id="765133"/>
    <lineage>
        <taxon>Eukaryota</taxon>
        <taxon>Metazoa</taxon>
        <taxon>Ecdysozoa</taxon>
        <taxon>Arthropoda</taxon>
        <taxon>Hexapoda</taxon>
        <taxon>Insecta</taxon>
        <taxon>Pterygota</taxon>
        <taxon>Neoptera</taxon>
        <taxon>Endopterygota</taxon>
        <taxon>Lepidoptera</taxon>
        <taxon>Glossata</taxon>
        <taxon>Ditrysia</taxon>
        <taxon>Bombycoidea</taxon>
        <taxon>Lasiocampidae</taxon>
        <taxon>Dendrolimus</taxon>
    </lineage>
</organism>
<gene>
    <name evidence="1" type="ORF">K1T71_000562</name>
</gene>
<evidence type="ECO:0000313" key="1">
    <source>
        <dbReference type="EMBL" id="KAJ0184139.1"/>
    </source>
</evidence>
<accession>A0ACC1DJI5</accession>
<dbReference type="Proteomes" id="UP000824533">
    <property type="component" value="Linkage Group LG01"/>
</dbReference>
<sequence>MYQKLWSKPFHGICLNNSQLCIEQRKPKQSELNYLYVYRVLEPQTARKLNKPND</sequence>
<dbReference type="EMBL" id="CM034387">
    <property type="protein sequence ID" value="KAJ0184139.1"/>
    <property type="molecule type" value="Genomic_DNA"/>
</dbReference>
<reference evidence="1 2" key="1">
    <citation type="journal article" date="2021" name="Front. Genet.">
        <title>Chromosome-Level Genome Assembly Reveals Significant Gene Expansion in the Toll and IMD Signaling Pathways of Dendrolimus kikuchii.</title>
        <authorList>
            <person name="Zhou J."/>
            <person name="Wu P."/>
            <person name="Xiong Z."/>
            <person name="Liu N."/>
            <person name="Zhao N."/>
            <person name="Ji M."/>
            <person name="Qiu Y."/>
            <person name="Yang B."/>
        </authorList>
    </citation>
    <scope>NUCLEOTIDE SEQUENCE [LARGE SCALE GENOMIC DNA]</scope>
    <source>
        <strain evidence="1">Ann1</strain>
    </source>
</reference>
<keyword evidence="2" id="KW-1185">Reference proteome</keyword>
<comment type="caution">
    <text evidence="1">The sequence shown here is derived from an EMBL/GenBank/DDBJ whole genome shotgun (WGS) entry which is preliminary data.</text>
</comment>
<name>A0ACC1DJI5_9NEOP</name>
<protein>
    <submittedName>
        <fullName evidence="1">Uncharacterized protein</fullName>
    </submittedName>
</protein>